<dbReference type="CDD" id="cd13999">
    <property type="entry name" value="STKc_MAP3K-like"/>
    <property type="match status" value="1"/>
</dbReference>
<dbReference type="InterPro" id="IPR001245">
    <property type="entry name" value="Ser-Thr/Tyr_kinase_cat_dom"/>
</dbReference>
<dbReference type="PRINTS" id="PR00109">
    <property type="entry name" value="TYRKINASE"/>
</dbReference>
<feature type="compositionally biased region" description="Basic and acidic residues" evidence="8">
    <location>
        <begin position="1"/>
        <end position="14"/>
    </location>
</feature>
<reference evidence="11" key="1">
    <citation type="journal article" date="2017" name="Cell">
        <title>Insights into land plant evolution garnered from the Marchantia polymorpha genome.</title>
        <authorList>
            <person name="Bowman J.L."/>
            <person name="Kohchi T."/>
            <person name="Yamato K.T."/>
            <person name="Jenkins J."/>
            <person name="Shu S."/>
            <person name="Ishizaki K."/>
            <person name="Yamaoka S."/>
            <person name="Nishihama R."/>
            <person name="Nakamura Y."/>
            <person name="Berger F."/>
            <person name="Adam C."/>
            <person name="Aki S.S."/>
            <person name="Althoff F."/>
            <person name="Araki T."/>
            <person name="Arteaga-Vazquez M.A."/>
            <person name="Balasubrmanian S."/>
            <person name="Barry K."/>
            <person name="Bauer D."/>
            <person name="Boehm C.R."/>
            <person name="Briginshaw L."/>
            <person name="Caballero-Perez J."/>
            <person name="Catarino B."/>
            <person name="Chen F."/>
            <person name="Chiyoda S."/>
            <person name="Chovatia M."/>
            <person name="Davies K.M."/>
            <person name="Delmans M."/>
            <person name="Demura T."/>
            <person name="Dierschke T."/>
            <person name="Dolan L."/>
            <person name="Dorantes-Acosta A.E."/>
            <person name="Eklund D.M."/>
            <person name="Florent S.N."/>
            <person name="Flores-Sandoval E."/>
            <person name="Fujiyama A."/>
            <person name="Fukuzawa H."/>
            <person name="Galik B."/>
            <person name="Grimanelli D."/>
            <person name="Grimwood J."/>
            <person name="Grossniklaus U."/>
            <person name="Hamada T."/>
            <person name="Haseloff J."/>
            <person name="Hetherington A.J."/>
            <person name="Higo A."/>
            <person name="Hirakawa Y."/>
            <person name="Hundley H.N."/>
            <person name="Ikeda Y."/>
            <person name="Inoue K."/>
            <person name="Inoue S.I."/>
            <person name="Ishida S."/>
            <person name="Jia Q."/>
            <person name="Kakita M."/>
            <person name="Kanazawa T."/>
            <person name="Kawai Y."/>
            <person name="Kawashima T."/>
            <person name="Kennedy M."/>
            <person name="Kinose K."/>
            <person name="Kinoshita T."/>
            <person name="Kohara Y."/>
            <person name="Koide E."/>
            <person name="Komatsu K."/>
            <person name="Kopischke S."/>
            <person name="Kubo M."/>
            <person name="Kyozuka J."/>
            <person name="Lagercrantz U."/>
            <person name="Lin S.S."/>
            <person name="Lindquist E."/>
            <person name="Lipzen A.M."/>
            <person name="Lu C.W."/>
            <person name="De Luna E."/>
            <person name="Martienssen R.A."/>
            <person name="Minamino N."/>
            <person name="Mizutani M."/>
            <person name="Mizutani M."/>
            <person name="Mochizuki N."/>
            <person name="Monte I."/>
            <person name="Mosher R."/>
            <person name="Nagasaki H."/>
            <person name="Nakagami H."/>
            <person name="Naramoto S."/>
            <person name="Nishitani K."/>
            <person name="Ohtani M."/>
            <person name="Okamoto T."/>
            <person name="Okumura M."/>
            <person name="Phillips J."/>
            <person name="Pollak B."/>
            <person name="Reinders A."/>
            <person name="Rovekamp M."/>
            <person name="Sano R."/>
            <person name="Sawa S."/>
            <person name="Schmid M.W."/>
            <person name="Shirakawa M."/>
            <person name="Solano R."/>
            <person name="Spunde A."/>
            <person name="Suetsugu N."/>
            <person name="Sugano S."/>
            <person name="Sugiyama A."/>
            <person name="Sun R."/>
            <person name="Suzuki Y."/>
            <person name="Takenaka M."/>
            <person name="Takezawa D."/>
            <person name="Tomogane H."/>
            <person name="Tsuzuki M."/>
            <person name="Ueda T."/>
            <person name="Umeda M."/>
            <person name="Ward J.M."/>
            <person name="Watanabe Y."/>
            <person name="Yazaki K."/>
            <person name="Yokoyama R."/>
            <person name="Yoshitake Y."/>
            <person name="Yotsui I."/>
            <person name="Zachgo S."/>
            <person name="Schmutz J."/>
        </authorList>
    </citation>
    <scope>NUCLEOTIDE SEQUENCE [LARGE SCALE GENOMIC DNA]</scope>
    <source>
        <strain evidence="11">Tak-1</strain>
    </source>
</reference>
<proteinExistence type="inferred from homology"/>
<dbReference type="SUPFAM" id="SSF56112">
    <property type="entry name" value="Protein kinase-like (PK-like)"/>
    <property type="match status" value="1"/>
</dbReference>
<evidence type="ECO:0000256" key="1">
    <source>
        <dbReference type="ARBA" id="ARBA00022527"/>
    </source>
</evidence>
<dbReference type="PROSITE" id="PS00107">
    <property type="entry name" value="PROTEIN_KINASE_ATP"/>
    <property type="match status" value="1"/>
</dbReference>
<dbReference type="Gramene" id="Mp8g09610.2">
    <property type="protein sequence ID" value="Mp8g09610.2.cds1"/>
    <property type="gene ID" value="Mp8g09610"/>
</dbReference>
<dbReference type="InterPro" id="IPR011009">
    <property type="entry name" value="Kinase-like_dom_sf"/>
</dbReference>
<dbReference type="AlphaFoldDB" id="A0A2R6XN24"/>
<evidence type="ECO:0000256" key="5">
    <source>
        <dbReference type="ARBA" id="ARBA00022840"/>
    </source>
</evidence>
<dbReference type="GO" id="GO:0004674">
    <property type="term" value="F:protein serine/threonine kinase activity"/>
    <property type="evidence" value="ECO:0000318"/>
    <property type="project" value="GO_Central"/>
</dbReference>
<evidence type="ECO:0000259" key="9">
    <source>
        <dbReference type="PROSITE" id="PS50011"/>
    </source>
</evidence>
<protein>
    <recommendedName>
        <fullName evidence="9">Protein kinase domain-containing protein</fullName>
    </recommendedName>
</protein>
<dbReference type="Proteomes" id="UP000244005">
    <property type="component" value="Unassembled WGS sequence"/>
</dbReference>
<dbReference type="InterPro" id="IPR008271">
    <property type="entry name" value="Ser/Thr_kinase_AS"/>
</dbReference>
<keyword evidence="5 6" id="KW-0067">ATP-binding</keyword>
<name>A0A2R6XN24_MARPO</name>
<dbReference type="Gramene" id="Mp8g09610.1">
    <property type="protein sequence ID" value="Mp8g09610.1.cds1"/>
    <property type="gene ID" value="Mp8g09610"/>
</dbReference>
<feature type="region of interest" description="Disordered" evidence="8">
    <location>
        <begin position="1"/>
        <end position="30"/>
    </location>
</feature>
<keyword evidence="2" id="KW-0808">Transferase</keyword>
<reference evidence="10" key="2">
    <citation type="submission" date="2017-12" db="EMBL/GenBank/DDBJ databases">
        <title>WGS assembly of Marchantia polymorpha.</title>
        <authorList>
            <person name="Bowman J.L."/>
            <person name="Kohchi T."/>
            <person name="Yamato K.T."/>
            <person name="Jenkins J."/>
            <person name="Shu S."/>
            <person name="Ishizaki K."/>
            <person name="Yamaoka S."/>
            <person name="Nishihama R."/>
            <person name="Nakamura Y."/>
            <person name="Berger F."/>
            <person name="Adam C."/>
            <person name="Aki S.S."/>
            <person name="Althoff F."/>
            <person name="Araki T."/>
            <person name="Arteaga-Vazquez M.A."/>
            <person name="Balasubrmanian S."/>
            <person name="Bauer D."/>
            <person name="Boehm C.R."/>
            <person name="Briginshaw L."/>
            <person name="Caballero-Perez J."/>
            <person name="Catarino B."/>
            <person name="Chen F."/>
            <person name="Chiyoda S."/>
            <person name="Chovatia M."/>
            <person name="Davies K.M."/>
            <person name="Delmans M."/>
            <person name="Demura T."/>
            <person name="Dierschke T."/>
            <person name="Dolan L."/>
            <person name="Dorantes-Acosta A.E."/>
            <person name="Eklund D.M."/>
            <person name="Florent S.N."/>
            <person name="Flores-Sandoval E."/>
            <person name="Fujiyama A."/>
            <person name="Fukuzawa H."/>
            <person name="Galik B."/>
            <person name="Grimanelli D."/>
            <person name="Grimwood J."/>
            <person name="Grossniklaus U."/>
            <person name="Hamada T."/>
            <person name="Haseloff J."/>
            <person name="Hetherington A.J."/>
            <person name="Higo A."/>
            <person name="Hirakawa Y."/>
            <person name="Hundley H.N."/>
            <person name="Ikeda Y."/>
            <person name="Inoue K."/>
            <person name="Inoue S."/>
            <person name="Ishida S."/>
            <person name="Jia Q."/>
            <person name="Kakita M."/>
            <person name="Kanazawa T."/>
            <person name="Kawai Y."/>
            <person name="Kawashima T."/>
            <person name="Kennedy M."/>
            <person name="Kinose K."/>
            <person name="Kinoshita T."/>
            <person name="Kohara Y."/>
            <person name="Koide E."/>
            <person name="Komatsu K."/>
            <person name="Kopischke S."/>
            <person name="Kubo M."/>
            <person name="Kyozuka J."/>
            <person name="Lagercrantz U."/>
            <person name="Lin S.S."/>
            <person name="Lindquist E."/>
            <person name="Lipzen A.M."/>
            <person name="Lu C."/>
            <person name="Luna E.D."/>
            <person name="Martienssen R.A."/>
            <person name="Minamino N."/>
            <person name="Mizutani M."/>
            <person name="Mizutani M."/>
            <person name="Mochizuki N."/>
            <person name="Monte I."/>
            <person name="Mosher R."/>
            <person name="Nagasaki H."/>
            <person name="Nakagami H."/>
            <person name="Naramoto S."/>
            <person name="Nishitani K."/>
            <person name="Ohtani M."/>
            <person name="Okamoto T."/>
            <person name="Okumura M."/>
            <person name="Phillips J."/>
            <person name="Pollak B."/>
            <person name="Reinders A."/>
            <person name="Roevekamp M."/>
            <person name="Sano R."/>
            <person name="Sawa S."/>
            <person name="Schmid M.W."/>
            <person name="Shirakawa M."/>
            <person name="Solano R."/>
            <person name="Spunde A."/>
            <person name="Suetsugu N."/>
            <person name="Sugano S."/>
            <person name="Sugiyama A."/>
            <person name="Sun R."/>
            <person name="Suzuki Y."/>
            <person name="Takenaka M."/>
            <person name="Takezawa D."/>
            <person name="Tomogane H."/>
            <person name="Tsuzuki M."/>
            <person name="Ueda T."/>
            <person name="Umeda M."/>
            <person name="Ward J.M."/>
            <person name="Watanabe Y."/>
            <person name="Yazaki K."/>
            <person name="Yokoyama R."/>
            <person name="Yoshitake Y."/>
            <person name="Yotsui I."/>
            <person name="Zachgo S."/>
            <person name="Schmutz J."/>
        </authorList>
    </citation>
    <scope>NUCLEOTIDE SEQUENCE [LARGE SCALE GENOMIC DNA]</scope>
    <source>
        <strain evidence="10">Tak-1</strain>
    </source>
</reference>
<dbReference type="PANTHER" id="PTHR44329:SF271">
    <property type="entry name" value="ATMRK1"/>
    <property type="match status" value="1"/>
</dbReference>
<dbReference type="Pfam" id="PF07714">
    <property type="entry name" value="PK_Tyr_Ser-Thr"/>
    <property type="match status" value="1"/>
</dbReference>
<sequence length="401" mass="44434">MTKTKPLSEIREETESLVPRSGPASGQAQGEIALAEKTKGKGKVKIDQQQLDAAMYKVHSKYAPADEQEAARAPIDPHAWQIDATKIELLQLLGKGSFGTVHRGTYEGKEVAVKIMNWDAGAMSAGEASYYRQKFLREVEIMAGIKHPNITSFVGAWAGGKEFEIPAQNVGWKGTFTFKSATCCVLMEFVSGGSVRNFWINSRRAGRRRLPYNTVIQLALDTARGLAYLHSKKICHRDLKPDNLLLDAEMRVKIADFGESRLEAPSLVDMSLVTGTYGYMAPEVVDGSKKLGYDHKCDVFSFGICVWEMYCCDVPYSDMAGLRARDMAIQVAMEGRRPPIPRCTPAILQNLMTRCWDADPHQRPEMKEVVRMLEAAPMAGCIETTQICLCDPICLFCSGSC</sequence>
<evidence type="ECO:0000256" key="4">
    <source>
        <dbReference type="ARBA" id="ARBA00022777"/>
    </source>
</evidence>
<dbReference type="PANTHER" id="PTHR44329">
    <property type="entry name" value="SERINE/THREONINE-PROTEIN KINASE TNNI3K-RELATED"/>
    <property type="match status" value="1"/>
</dbReference>
<evidence type="ECO:0000256" key="7">
    <source>
        <dbReference type="RuleBase" id="RU000304"/>
    </source>
</evidence>
<comment type="similarity">
    <text evidence="7">Belongs to the protein kinase superfamily.</text>
</comment>
<dbReference type="GO" id="GO:0005524">
    <property type="term" value="F:ATP binding"/>
    <property type="evidence" value="ECO:0007669"/>
    <property type="project" value="UniProtKB-UniRule"/>
</dbReference>
<dbReference type="OrthoDB" id="4062651at2759"/>
<feature type="binding site" evidence="6">
    <location>
        <position position="114"/>
    </location>
    <ligand>
        <name>ATP</name>
        <dbReference type="ChEBI" id="CHEBI:30616"/>
    </ligand>
</feature>
<organism evidence="10 11">
    <name type="scientific">Marchantia polymorpha</name>
    <name type="common">Common liverwort</name>
    <name type="synonym">Marchantia aquatica</name>
    <dbReference type="NCBI Taxonomy" id="3197"/>
    <lineage>
        <taxon>Eukaryota</taxon>
        <taxon>Viridiplantae</taxon>
        <taxon>Streptophyta</taxon>
        <taxon>Embryophyta</taxon>
        <taxon>Marchantiophyta</taxon>
        <taxon>Marchantiopsida</taxon>
        <taxon>Marchantiidae</taxon>
        <taxon>Marchantiales</taxon>
        <taxon>Marchantiaceae</taxon>
        <taxon>Marchantia</taxon>
    </lineage>
</organism>
<dbReference type="Gene3D" id="3.30.200.20">
    <property type="entry name" value="Phosphorylase Kinase, domain 1"/>
    <property type="match status" value="1"/>
</dbReference>
<dbReference type="EMBL" id="KZ772680">
    <property type="protein sequence ID" value="PTQ47518.1"/>
    <property type="molecule type" value="Genomic_DNA"/>
</dbReference>
<evidence type="ECO:0000313" key="11">
    <source>
        <dbReference type="Proteomes" id="UP000244005"/>
    </source>
</evidence>
<evidence type="ECO:0000313" key="10">
    <source>
        <dbReference type="EMBL" id="PTQ47519.1"/>
    </source>
</evidence>
<evidence type="ECO:0000256" key="6">
    <source>
        <dbReference type="PROSITE-ProRule" id="PRU10141"/>
    </source>
</evidence>
<evidence type="ECO:0000256" key="3">
    <source>
        <dbReference type="ARBA" id="ARBA00022741"/>
    </source>
</evidence>
<dbReference type="Gene3D" id="1.10.510.10">
    <property type="entry name" value="Transferase(Phosphotransferase) domain 1"/>
    <property type="match status" value="1"/>
</dbReference>
<keyword evidence="1 7" id="KW-0723">Serine/threonine-protein kinase</keyword>
<keyword evidence="11" id="KW-1185">Reference proteome</keyword>
<accession>A0A2R6XN24</accession>
<dbReference type="SMART" id="SM00220">
    <property type="entry name" value="S_TKc"/>
    <property type="match status" value="1"/>
</dbReference>
<keyword evidence="4" id="KW-0418">Kinase</keyword>
<keyword evidence="3 6" id="KW-0547">Nucleotide-binding</keyword>
<dbReference type="EMBL" id="KZ772680">
    <property type="protein sequence ID" value="PTQ47519.1"/>
    <property type="molecule type" value="Genomic_DNA"/>
</dbReference>
<gene>
    <name evidence="10" type="ORF">MARPO_0008s0260</name>
</gene>
<dbReference type="PROSITE" id="PS50011">
    <property type="entry name" value="PROTEIN_KINASE_DOM"/>
    <property type="match status" value="1"/>
</dbReference>
<dbReference type="InterPro" id="IPR051681">
    <property type="entry name" value="Ser/Thr_Kinases-Pseudokinases"/>
</dbReference>
<dbReference type="InterPro" id="IPR000719">
    <property type="entry name" value="Prot_kinase_dom"/>
</dbReference>
<dbReference type="PROSITE" id="PS00108">
    <property type="entry name" value="PROTEIN_KINASE_ST"/>
    <property type="match status" value="1"/>
</dbReference>
<dbReference type="GO" id="GO:0007165">
    <property type="term" value="P:signal transduction"/>
    <property type="evidence" value="ECO:0000318"/>
    <property type="project" value="GO_Central"/>
</dbReference>
<evidence type="ECO:0000256" key="2">
    <source>
        <dbReference type="ARBA" id="ARBA00022679"/>
    </source>
</evidence>
<evidence type="ECO:0000256" key="8">
    <source>
        <dbReference type="SAM" id="MobiDB-lite"/>
    </source>
</evidence>
<dbReference type="InterPro" id="IPR017441">
    <property type="entry name" value="Protein_kinase_ATP_BS"/>
</dbReference>
<feature type="domain" description="Protein kinase" evidence="9">
    <location>
        <begin position="87"/>
        <end position="379"/>
    </location>
</feature>